<organism evidence="1 2">
    <name type="scientific">Pichia sorbitophila (strain ATCC MYA-4447 / BCRC 22081 / CBS 7064 / NBRC 10061 / NRRL Y-12695)</name>
    <name type="common">Hybrid yeast</name>
    <dbReference type="NCBI Taxonomy" id="559304"/>
    <lineage>
        <taxon>Eukaryota</taxon>
        <taxon>Fungi</taxon>
        <taxon>Dikarya</taxon>
        <taxon>Ascomycota</taxon>
        <taxon>Saccharomycotina</taxon>
        <taxon>Pichiomycetes</taxon>
        <taxon>Debaryomycetaceae</taxon>
        <taxon>Millerozyma</taxon>
    </lineage>
</organism>
<gene>
    <name evidence="1" type="primary">Piso0_000219</name>
    <name evidence="1" type="ORF">GNLVRS01_PISO0A04554g</name>
</gene>
<accession>G8YUU8</accession>
<evidence type="ECO:0000313" key="1">
    <source>
        <dbReference type="EMBL" id="CCE72631.1"/>
    </source>
</evidence>
<dbReference type="InParanoid" id="G8YUU8"/>
<dbReference type="EMBL" id="FO082059">
    <property type="protein sequence ID" value="CCE72631.1"/>
    <property type="molecule type" value="Genomic_DNA"/>
</dbReference>
<dbReference type="Proteomes" id="UP000005222">
    <property type="component" value="Chromosome A"/>
</dbReference>
<evidence type="ECO:0000313" key="2">
    <source>
        <dbReference type="Proteomes" id="UP000005222"/>
    </source>
</evidence>
<keyword evidence="2" id="KW-1185">Reference proteome</keyword>
<proteinExistence type="predicted"/>
<reference evidence="1 2" key="1">
    <citation type="journal article" date="2012" name="G3 (Bethesda)">
        <title>Pichia sorbitophila, an interspecies yeast hybrid reveals early steps of genome resolution following polyploidization.</title>
        <authorList>
            <person name="Leh Louis V."/>
            <person name="Despons L."/>
            <person name="Friedrich A."/>
            <person name="Martin T."/>
            <person name="Durrens P."/>
            <person name="Casaregola S."/>
            <person name="Neuveglise C."/>
            <person name="Fairhead C."/>
            <person name="Marck C."/>
            <person name="Cruz J.A."/>
            <person name="Straub M.L."/>
            <person name="Kugler V."/>
            <person name="Sacerdot C."/>
            <person name="Uzunov Z."/>
            <person name="Thierry A."/>
            <person name="Weiss S."/>
            <person name="Bleykasten C."/>
            <person name="De Montigny J."/>
            <person name="Jacques N."/>
            <person name="Jung P."/>
            <person name="Lemaire M."/>
            <person name="Mallet S."/>
            <person name="Morel G."/>
            <person name="Richard G.F."/>
            <person name="Sarkar A."/>
            <person name="Savel G."/>
            <person name="Schacherer J."/>
            <person name="Seret M.L."/>
            <person name="Talla E."/>
            <person name="Samson G."/>
            <person name="Jubin C."/>
            <person name="Poulain J."/>
            <person name="Vacherie B."/>
            <person name="Barbe V."/>
            <person name="Pelletier E."/>
            <person name="Sherman D.J."/>
            <person name="Westhof E."/>
            <person name="Weissenbach J."/>
            <person name="Baret P.V."/>
            <person name="Wincker P."/>
            <person name="Gaillardin C."/>
            <person name="Dujon B."/>
            <person name="Souciet J.L."/>
        </authorList>
    </citation>
    <scope>NUCLEOTIDE SEQUENCE [LARGE SCALE GENOMIC DNA]</scope>
    <source>
        <strain evidence="2">ATCC MYA-4447 / BCRC 22081 / CBS 7064 / NBRC 10061 / NRRL Y-12695</strain>
    </source>
</reference>
<dbReference type="HOGENOM" id="CLU_2027587_0_0_1"/>
<dbReference type="AlphaFoldDB" id="G8YUU8"/>
<name>G8YUU8_PICSO</name>
<protein>
    <submittedName>
        <fullName evidence="1">Piso0_000219 protein</fullName>
    </submittedName>
</protein>
<sequence>MYARFYVFACSVYSPLCRSLQPSALTACFFREYSSQPVYKTHKPLRRLNIYRSSLFWCWFAIASGSIARALYVLQHAVHEQSRSKHRSSNLLLIRLTKQGPRFVRWYDLMYLLGARINILRI</sequence>